<dbReference type="SMART" id="SM00332">
    <property type="entry name" value="PP2Cc"/>
    <property type="match status" value="1"/>
</dbReference>
<proteinExistence type="predicted"/>
<name>A0AA86S976_9FABA</name>
<dbReference type="AlphaFoldDB" id="A0AA86S976"/>
<protein>
    <recommendedName>
        <fullName evidence="1">PPM-type phosphatase domain-containing protein</fullName>
    </recommendedName>
</protein>
<sequence>MQISFDVSEAELASLKTTQVQLASAVQFIGVQYSKVHDNGARAHGGTRVMLGGSSEFVSMYSQKGSSGVNQDAFTVWKDFTEQKDMIFCGVFDGHGPLGHKFSQCVRDKLPLILSSSIKQSQEKVIKHIDTDVDGSRHSEAVYVEDNQNMSFSTWEGSFMRCFSEMDEILAKEVDTKGFDGGSTAVTVIKQGDKLIIGNLGDSRAVLCRRAHDNHLIPVQLTVDLTPDIPSEALRIINCGGRIFSAKEDPGVNRIWRPNGCRPGLAMARAFGNFCLKDCGLSSVPDLSYRKLTKQDEFVVLASDGVWHVLTNSEVMNIVVSAPKKSMAAKLLVKRAVKAWRCKYGFKVDDCTAICLFLRD</sequence>
<evidence type="ECO:0000313" key="3">
    <source>
        <dbReference type="Proteomes" id="UP001189624"/>
    </source>
</evidence>
<keyword evidence="3" id="KW-1185">Reference proteome</keyword>
<dbReference type="InterPro" id="IPR015655">
    <property type="entry name" value="PP2C"/>
</dbReference>
<dbReference type="GO" id="GO:0004722">
    <property type="term" value="F:protein serine/threonine phosphatase activity"/>
    <property type="evidence" value="ECO:0007669"/>
    <property type="project" value="InterPro"/>
</dbReference>
<dbReference type="PANTHER" id="PTHR47992">
    <property type="entry name" value="PROTEIN PHOSPHATASE"/>
    <property type="match status" value="1"/>
</dbReference>
<accession>A0AA86S976</accession>
<dbReference type="InterPro" id="IPR036457">
    <property type="entry name" value="PPM-type-like_dom_sf"/>
</dbReference>
<dbReference type="EMBL" id="OY731401">
    <property type="protein sequence ID" value="CAJ1948304.1"/>
    <property type="molecule type" value="Genomic_DNA"/>
</dbReference>
<dbReference type="Gene3D" id="3.60.40.10">
    <property type="entry name" value="PPM-type phosphatase domain"/>
    <property type="match status" value="1"/>
</dbReference>
<dbReference type="InterPro" id="IPR001932">
    <property type="entry name" value="PPM-type_phosphatase-like_dom"/>
</dbReference>
<organism evidence="2 3">
    <name type="scientific">Sphenostylis stenocarpa</name>
    <dbReference type="NCBI Taxonomy" id="92480"/>
    <lineage>
        <taxon>Eukaryota</taxon>
        <taxon>Viridiplantae</taxon>
        <taxon>Streptophyta</taxon>
        <taxon>Embryophyta</taxon>
        <taxon>Tracheophyta</taxon>
        <taxon>Spermatophyta</taxon>
        <taxon>Magnoliopsida</taxon>
        <taxon>eudicotyledons</taxon>
        <taxon>Gunneridae</taxon>
        <taxon>Pentapetalae</taxon>
        <taxon>rosids</taxon>
        <taxon>fabids</taxon>
        <taxon>Fabales</taxon>
        <taxon>Fabaceae</taxon>
        <taxon>Papilionoideae</taxon>
        <taxon>50 kb inversion clade</taxon>
        <taxon>NPAAA clade</taxon>
        <taxon>indigoferoid/millettioid clade</taxon>
        <taxon>Phaseoleae</taxon>
        <taxon>Sphenostylis</taxon>
    </lineage>
</organism>
<gene>
    <name evidence="2" type="ORF">AYBTSS11_LOCUS13118</name>
</gene>
<dbReference type="Pfam" id="PF00481">
    <property type="entry name" value="PP2C"/>
    <property type="match status" value="1"/>
</dbReference>
<dbReference type="Gramene" id="rna-AYBTSS11_LOCUS13118">
    <property type="protein sequence ID" value="CAJ1948304.1"/>
    <property type="gene ID" value="gene-AYBTSS11_LOCUS13118"/>
</dbReference>
<reference evidence="2" key="1">
    <citation type="submission" date="2023-10" db="EMBL/GenBank/DDBJ databases">
        <authorList>
            <person name="Domelevo Entfellner J.-B."/>
        </authorList>
    </citation>
    <scope>NUCLEOTIDE SEQUENCE</scope>
</reference>
<evidence type="ECO:0000313" key="2">
    <source>
        <dbReference type="EMBL" id="CAJ1948304.1"/>
    </source>
</evidence>
<evidence type="ECO:0000259" key="1">
    <source>
        <dbReference type="PROSITE" id="PS51746"/>
    </source>
</evidence>
<dbReference type="PROSITE" id="PS51746">
    <property type="entry name" value="PPM_2"/>
    <property type="match status" value="1"/>
</dbReference>
<dbReference type="CDD" id="cd00143">
    <property type="entry name" value="PP2Cc"/>
    <property type="match status" value="1"/>
</dbReference>
<dbReference type="SUPFAM" id="SSF81606">
    <property type="entry name" value="PP2C-like"/>
    <property type="match status" value="1"/>
</dbReference>
<dbReference type="Proteomes" id="UP001189624">
    <property type="component" value="Chromosome 4"/>
</dbReference>
<feature type="domain" description="PPM-type phosphatase" evidence="1">
    <location>
        <begin position="57"/>
        <end position="358"/>
    </location>
</feature>